<evidence type="ECO:0000313" key="1">
    <source>
        <dbReference type="EMBL" id="KKK74734.1"/>
    </source>
</evidence>
<accession>A0A0F9A839</accession>
<comment type="caution">
    <text evidence="1">The sequence shown here is derived from an EMBL/GenBank/DDBJ whole genome shotgun (WGS) entry which is preliminary data.</text>
</comment>
<gene>
    <name evidence="1" type="ORF">LCGC14_2880800</name>
</gene>
<dbReference type="AlphaFoldDB" id="A0A0F9A839"/>
<protein>
    <submittedName>
        <fullName evidence="1">Uncharacterized protein</fullName>
    </submittedName>
</protein>
<organism evidence="1">
    <name type="scientific">marine sediment metagenome</name>
    <dbReference type="NCBI Taxonomy" id="412755"/>
    <lineage>
        <taxon>unclassified sequences</taxon>
        <taxon>metagenomes</taxon>
        <taxon>ecological metagenomes</taxon>
    </lineage>
</organism>
<sequence>MGLVRLPLDDRGHPIQVLKFGDVRSVAFDATATTIASAVGSNIVRLFATQMCHVLFGASPTAATTDSPLAADTPEYMQAAANSDLVSVIGTDTTVTAGLWVTDCR</sequence>
<proteinExistence type="predicted"/>
<reference evidence="1" key="1">
    <citation type="journal article" date="2015" name="Nature">
        <title>Complex archaea that bridge the gap between prokaryotes and eukaryotes.</title>
        <authorList>
            <person name="Spang A."/>
            <person name="Saw J.H."/>
            <person name="Jorgensen S.L."/>
            <person name="Zaremba-Niedzwiedzka K."/>
            <person name="Martijn J."/>
            <person name="Lind A.E."/>
            <person name="van Eijk R."/>
            <person name="Schleper C."/>
            <person name="Guy L."/>
            <person name="Ettema T.J."/>
        </authorList>
    </citation>
    <scope>NUCLEOTIDE SEQUENCE</scope>
</reference>
<name>A0A0F9A839_9ZZZZ</name>
<dbReference type="EMBL" id="LAZR01056180">
    <property type="protein sequence ID" value="KKK74734.1"/>
    <property type="molecule type" value="Genomic_DNA"/>
</dbReference>